<feature type="compositionally biased region" description="Polar residues" evidence="6">
    <location>
        <begin position="69"/>
        <end position="81"/>
    </location>
</feature>
<dbReference type="Gene3D" id="1.10.287.70">
    <property type="match status" value="1"/>
</dbReference>
<reference evidence="12" key="2">
    <citation type="submission" date="2012-11" db="EMBL/GenBank/DDBJ databases">
        <authorList>
            <person name="Kuo A."/>
            <person name="Curtis B.A."/>
            <person name="Tanifuji G."/>
            <person name="Burki F."/>
            <person name="Gruber A."/>
            <person name="Irimia M."/>
            <person name="Maruyama S."/>
            <person name="Arias M.C."/>
            <person name="Ball S.G."/>
            <person name="Gile G.H."/>
            <person name="Hirakawa Y."/>
            <person name="Hopkins J.F."/>
            <person name="Rensing S.A."/>
            <person name="Schmutz J."/>
            <person name="Symeonidi A."/>
            <person name="Elias M."/>
            <person name="Eveleigh R.J."/>
            <person name="Herman E.K."/>
            <person name="Klute M.J."/>
            <person name="Nakayama T."/>
            <person name="Obornik M."/>
            <person name="Reyes-Prieto A."/>
            <person name="Armbrust E.V."/>
            <person name="Aves S.J."/>
            <person name="Beiko R.G."/>
            <person name="Coutinho P."/>
            <person name="Dacks J.B."/>
            <person name="Durnford D.G."/>
            <person name="Fast N.M."/>
            <person name="Green B.R."/>
            <person name="Grisdale C."/>
            <person name="Hempe F."/>
            <person name="Henrissat B."/>
            <person name="Hoppner M.P."/>
            <person name="Ishida K.-I."/>
            <person name="Kim E."/>
            <person name="Koreny L."/>
            <person name="Kroth P.G."/>
            <person name="Liu Y."/>
            <person name="Malik S.-B."/>
            <person name="Maier U.G."/>
            <person name="McRose D."/>
            <person name="Mock T."/>
            <person name="Neilson J.A."/>
            <person name="Onodera N.T."/>
            <person name="Poole A.M."/>
            <person name="Pritham E.J."/>
            <person name="Richards T.A."/>
            <person name="Rocap G."/>
            <person name="Roy S.W."/>
            <person name="Sarai C."/>
            <person name="Schaack S."/>
            <person name="Shirato S."/>
            <person name="Slamovits C.H."/>
            <person name="Spencer D.F."/>
            <person name="Suzuki S."/>
            <person name="Worden A.Z."/>
            <person name="Zauner S."/>
            <person name="Barry K."/>
            <person name="Bell C."/>
            <person name="Bharti A.K."/>
            <person name="Crow J.A."/>
            <person name="Grimwood J."/>
            <person name="Kramer R."/>
            <person name="Lindquist E."/>
            <person name="Lucas S."/>
            <person name="Salamov A."/>
            <person name="McFadden G.I."/>
            <person name="Lane C.E."/>
            <person name="Keeling P.J."/>
            <person name="Gray M.W."/>
            <person name="Grigoriev I.V."/>
            <person name="Archibald J.M."/>
        </authorList>
    </citation>
    <scope>NUCLEOTIDE SEQUENCE</scope>
    <source>
        <strain evidence="12">CCMP2712</strain>
    </source>
</reference>
<evidence type="ECO:0000256" key="6">
    <source>
        <dbReference type="SAM" id="MobiDB-lite"/>
    </source>
</evidence>
<dbReference type="Proteomes" id="UP000011087">
    <property type="component" value="Unassembled WGS sequence"/>
</dbReference>
<dbReference type="OMA" id="YITSIVY"/>
<evidence type="ECO:0000256" key="7">
    <source>
        <dbReference type="SAM" id="Phobius"/>
    </source>
</evidence>
<reference evidence="11" key="3">
    <citation type="submission" date="2016-03" db="UniProtKB">
        <authorList>
            <consortium name="EnsemblProtists"/>
        </authorList>
    </citation>
    <scope>IDENTIFICATION</scope>
</reference>
<evidence type="ECO:0000313" key="12">
    <source>
        <dbReference type="Proteomes" id="UP000011087"/>
    </source>
</evidence>
<name>L1JRY9_GUITC</name>
<dbReference type="EMBL" id="JH992977">
    <property type="protein sequence ID" value="EKX50955.1"/>
    <property type="molecule type" value="Genomic_DNA"/>
</dbReference>
<gene>
    <name evidence="10" type="ORF">GUITHDRAFT_103537</name>
</gene>
<evidence type="ECO:0000256" key="5">
    <source>
        <dbReference type="ARBA" id="ARBA00023136"/>
    </source>
</evidence>
<keyword evidence="12" id="KW-1185">Reference proteome</keyword>
<feature type="domain" description="Polycystin" evidence="9">
    <location>
        <begin position="285"/>
        <end position="360"/>
    </location>
</feature>
<dbReference type="KEGG" id="gtt:GUITHDRAFT_103537"/>
<evidence type="ECO:0000256" key="2">
    <source>
        <dbReference type="ARBA" id="ARBA00007200"/>
    </source>
</evidence>
<feature type="region of interest" description="Disordered" evidence="6">
    <location>
        <begin position="9"/>
        <end position="87"/>
    </location>
</feature>
<dbReference type="HOGENOM" id="CLU_347977_0_0_1"/>
<dbReference type="InterPro" id="IPR051223">
    <property type="entry name" value="Polycystin"/>
</dbReference>
<dbReference type="GO" id="GO:0016020">
    <property type="term" value="C:membrane"/>
    <property type="evidence" value="ECO:0007669"/>
    <property type="project" value="UniProtKB-SubCell"/>
</dbReference>
<accession>L1JRY9</accession>
<reference evidence="10 12" key="1">
    <citation type="journal article" date="2012" name="Nature">
        <title>Algal genomes reveal evolutionary mosaicism and the fate of nucleomorphs.</title>
        <authorList>
            <consortium name="DOE Joint Genome Institute"/>
            <person name="Curtis B.A."/>
            <person name="Tanifuji G."/>
            <person name="Burki F."/>
            <person name="Gruber A."/>
            <person name="Irimia M."/>
            <person name="Maruyama S."/>
            <person name="Arias M.C."/>
            <person name="Ball S.G."/>
            <person name="Gile G.H."/>
            <person name="Hirakawa Y."/>
            <person name="Hopkins J.F."/>
            <person name="Kuo A."/>
            <person name="Rensing S.A."/>
            <person name="Schmutz J."/>
            <person name="Symeonidi A."/>
            <person name="Elias M."/>
            <person name="Eveleigh R.J."/>
            <person name="Herman E.K."/>
            <person name="Klute M.J."/>
            <person name="Nakayama T."/>
            <person name="Obornik M."/>
            <person name="Reyes-Prieto A."/>
            <person name="Armbrust E.V."/>
            <person name="Aves S.J."/>
            <person name="Beiko R.G."/>
            <person name="Coutinho P."/>
            <person name="Dacks J.B."/>
            <person name="Durnford D.G."/>
            <person name="Fast N.M."/>
            <person name="Green B.R."/>
            <person name="Grisdale C.J."/>
            <person name="Hempel F."/>
            <person name="Henrissat B."/>
            <person name="Hoppner M.P."/>
            <person name="Ishida K."/>
            <person name="Kim E."/>
            <person name="Koreny L."/>
            <person name="Kroth P.G."/>
            <person name="Liu Y."/>
            <person name="Malik S.B."/>
            <person name="Maier U.G."/>
            <person name="McRose D."/>
            <person name="Mock T."/>
            <person name="Neilson J.A."/>
            <person name="Onodera N.T."/>
            <person name="Poole A.M."/>
            <person name="Pritham E.J."/>
            <person name="Richards T.A."/>
            <person name="Rocap G."/>
            <person name="Roy S.W."/>
            <person name="Sarai C."/>
            <person name="Schaack S."/>
            <person name="Shirato S."/>
            <person name="Slamovits C.H."/>
            <person name="Spencer D.F."/>
            <person name="Suzuki S."/>
            <person name="Worden A.Z."/>
            <person name="Zauner S."/>
            <person name="Barry K."/>
            <person name="Bell C."/>
            <person name="Bharti A.K."/>
            <person name="Crow J.A."/>
            <person name="Grimwood J."/>
            <person name="Kramer R."/>
            <person name="Lindquist E."/>
            <person name="Lucas S."/>
            <person name="Salamov A."/>
            <person name="McFadden G.I."/>
            <person name="Lane C.E."/>
            <person name="Keeling P.J."/>
            <person name="Gray M.W."/>
            <person name="Grigoriev I.V."/>
            <person name="Archibald J.M."/>
        </authorList>
    </citation>
    <scope>NUCLEOTIDE SEQUENCE</scope>
    <source>
        <strain evidence="10 12">CCMP2712</strain>
    </source>
</reference>
<dbReference type="InterPro" id="IPR005821">
    <property type="entry name" value="Ion_trans_dom"/>
</dbReference>
<dbReference type="RefSeq" id="XP_005837935.1">
    <property type="nucleotide sequence ID" value="XM_005837878.1"/>
</dbReference>
<sequence length="811" mass="91900">MNGVVVAVEGGEGHAAKEISITPPKKLLPKLRNSNGTSKTGDENGGEAGGEVGSPANGDSHPTEHEGSNSDLLSNGRGSHSSFRKRRKDTTLRKSLYRFGRTKPGYDPKTDYDAILGVAEYSHVNITKVKIVCRQLISQSTLFRQFCKFAGFFTIMFVVILMQRNAYATNGMRSAVMNVLVEPPYRDTSYQFKTWYDVASVEDCTYYNDKVASKIDQQVVMSHIRLNGGFRITQRRAPKFKPFQSTCYGQTYLAARCCGAVDKSPFRGAQNSSIVYTYESKSIFENGYYEYFGGLGQLEESRTKMQSLRDNLWVNNGTRWLRTDFVGHNPNLGLLMQVELYAEISLGGQVTTSYFIEAMEINKYACRTDYMRLGLELVFLTCFLGYLVQEIRDYSVLRAMNQSYTSILLNFWTIYDWIYFILIAILIAIRAYMIFTPLAPNLRVTADGIFSGTERLELSMSSTIVESYFTLCGIVAALSTIKLLNYFRINIHLSVLTQTLVLMRKEILQYLLIIVCLLLLWSIIAVSILGYRNPNFSTIGAAFESMVQLFLGLSGRELVFDSLPKDETGNGPAEALLFYYIFLIVMVFVALNVMVGIIMDAYSNVVAQFERMSNEDGLAVLVNHLFLDQVLHEIVVFKARIMSRFSRRAYAKYSKMISTDNMLTLMQELDMATGNFSQVDMPSESDNIKAKPEIGFYHPYLHTTSSDEQEEPIILPTTFVFKSLKNFADEHELARRLDELDAFCADPLLASEEDINRDDIKENEHEILKVVEEAKQRSSQIITDMKKTIQKLDLLDTVLETNIPQELQILD</sequence>
<dbReference type="AlphaFoldDB" id="L1JRY9"/>
<evidence type="ECO:0000313" key="10">
    <source>
        <dbReference type="EMBL" id="EKX50955.1"/>
    </source>
</evidence>
<dbReference type="GeneID" id="17307603"/>
<comment type="subcellular location">
    <subcellularLocation>
        <location evidence="1">Membrane</location>
        <topology evidence="1">Multi-pass membrane protein</topology>
    </subcellularLocation>
</comment>
<feature type="transmembrane region" description="Helical" evidence="7">
    <location>
        <begin position="507"/>
        <end position="530"/>
    </location>
</feature>
<feature type="transmembrane region" description="Helical" evidence="7">
    <location>
        <begin position="409"/>
        <end position="435"/>
    </location>
</feature>
<proteinExistence type="inferred from homology"/>
<dbReference type="PANTHER" id="PTHR10877">
    <property type="entry name" value="POLYCYSTIN FAMILY MEMBER"/>
    <property type="match status" value="1"/>
</dbReference>
<dbReference type="GO" id="GO:0005216">
    <property type="term" value="F:monoatomic ion channel activity"/>
    <property type="evidence" value="ECO:0007669"/>
    <property type="project" value="InterPro"/>
</dbReference>
<protein>
    <submittedName>
        <fullName evidence="10 11">Uncharacterized protein</fullName>
    </submittedName>
</protein>
<organism evidence="10">
    <name type="scientific">Guillardia theta (strain CCMP2712)</name>
    <name type="common">Cryptophyte</name>
    <dbReference type="NCBI Taxonomy" id="905079"/>
    <lineage>
        <taxon>Eukaryota</taxon>
        <taxon>Cryptophyceae</taxon>
        <taxon>Pyrenomonadales</taxon>
        <taxon>Geminigeraceae</taxon>
        <taxon>Guillardia</taxon>
    </lineage>
</organism>
<dbReference type="eggNOG" id="KOG3599">
    <property type="taxonomic scope" value="Eukaryota"/>
</dbReference>
<evidence type="ECO:0000259" key="9">
    <source>
        <dbReference type="Pfam" id="PF20519"/>
    </source>
</evidence>
<keyword evidence="5 7" id="KW-0472">Membrane</keyword>
<dbReference type="PANTHER" id="PTHR10877:SF183">
    <property type="entry name" value="AT14535P-RELATED"/>
    <property type="match status" value="1"/>
</dbReference>
<feature type="transmembrane region" description="Helical" evidence="7">
    <location>
        <begin position="468"/>
        <end position="487"/>
    </location>
</feature>
<dbReference type="InterPro" id="IPR046791">
    <property type="entry name" value="Polycystin_dom"/>
</dbReference>
<dbReference type="PaxDb" id="55529-EKX50955"/>
<feature type="domain" description="Ion transport" evidence="8">
    <location>
        <begin position="375"/>
        <end position="607"/>
    </location>
</feature>
<comment type="similarity">
    <text evidence="2">Belongs to the polycystin family.</text>
</comment>
<evidence type="ECO:0000313" key="11">
    <source>
        <dbReference type="EnsemblProtists" id="EKX50955"/>
    </source>
</evidence>
<evidence type="ECO:0000259" key="8">
    <source>
        <dbReference type="Pfam" id="PF00520"/>
    </source>
</evidence>
<keyword evidence="3 7" id="KW-0812">Transmembrane</keyword>
<evidence type="ECO:0000256" key="1">
    <source>
        <dbReference type="ARBA" id="ARBA00004141"/>
    </source>
</evidence>
<feature type="transmembrane region" description="Helical" evidence="7">
    <location>
        <begin position="576"/>
        <end position="598"/>
    </location>
</feature>
<evidence type="ECO:0000256" key="3">
    <source>
        <dbReference type="ARBA" id="ARBA00022692"/>
    </source>
</evidence>
<dbReference type="OrthoDB" id="444119at2759"/>
<evidence type="ECO:0000256" key="4">
    <source>
        <dbReference type="ARBA" id="ARBA00022989"/>
    </source>
</evidence>
<dbReference type="Pfam" id="PF20519">
    <property type="entry name" value="Polycystin_dom"/>
    <property type="match status" value="1"/>
</dbReference>
<dbReference type="EnsemblProtists" id="EKX50955">
    <property type="protein sequence ID" value="EKX50955"/>
    <property type="gene ID" value="GUITHDRAFT_103537"/>
</dbReference>
<keyword evidence="4 7" id="KW-1133">Transmembrane helix</keyword>
<dbReference type="Pfam" id="PF00520">
    <property type="entry name" value="Ion_trans"/>
    <property type="match status" value="1"/>
</dbReference>